<sequence length="119" mass="14264">MQSIIQKNEKTISPEMTLEEKFKIWNNTPREECPLCLKFTILDQHNCQLKNEKKFDKDFLFYLYRKTTCGICYKTEHPNSYCPIVTCKICKEKGHITKNCSNKPNTTEEMKNYWKQEPK</sequence>
<comment type="caution">
    <text evidence="1">The sequence shown here is derived from an EMBL/GenBank/DDBJ whole genome shotgun (WGS) entry which is preliminary data.</text>
</comment>
<reference evidence="1" key="1">
    <citation type="submission" date="2021-06" db="EMBL/GenBank/DDBJ databases">
        <authorList>
            <person name="Kallberg Y."/>
            <person name="Tangrot J."/>
            <person name="Rosling A."/>
        </authorList>
    </citation>
    <scope>NUCLEOTIDE SEQUENCE</scope>
    <source>
        <strain evidence="1">MA461A</strain>
    </source>
</reference>
<dbReference type="Proteomes" id="UP000789920">
    <property type="component" value="Unassembled WGS sequence"/>
</dbReference>
<keyword evidence="2" id="KW-1185">Reference proteome</keyword>
<protein>
    <submittedName>
        <fullName evidence="1">9836_t:CDS:1</fullName>
    </submittedName>
</protein>
<proteinExistence type="predicted"/>
<organism evidence="1 2">
    <name type="scientific">Racocetra persica</name>
    <dbReference type="NCBI Taxonomy" id="160502"/>
    <lineage>
        <taxon>Eukaryota</taxon>
        <taxon>Fungi</taxon>
        <taxon>Fungi incertae sedis</taxon>
        <taxon>Mucoromycota</taxon>
        <taxon>Glomeromycotina</taxon>
        <taxon>Glomeromycetes</taxon>
        <taxon>Diversisporales</taxon>
        <taxon>Gigasporaceae</taxon>
        <taxon>Racocetra</taxon>
    </lineage>
</organism>
<dbReference type="EMBL" id="CAJVQC010004868">
    <property type="protein sequence ID" value="CAG8546171.1"/>
    <property type="molecule type" value="Genomic_DNA"/>
</dbReference>
<name>A0ACA9LR81_9GLOM</name>
<gene>
    <name evidence="1" type="ORF">RPERSI_LOCUS3761</name>
</gene>
<evidence type="ECO:0000313" key="2">
    <source>
        <dbReference type="Proteomes" id="UP000789920"/>
    </source>
</evidence>
<evidence type="ECO:0000313" key="1">
    <source>
        <dbReference type="EMBL" id="CAG8546171.1"/>
    </source>
</evidence>
<accession>A0ACA9LR81</accession>